<keyword evidence="6 7" id="KW-0472">Membrane</keyword>
<evidence type="ECO:0000256" key="4">
    <source>
        <dbReference type="ARBA" id="ARBA00022692"/>
    </source>
</evidence>
<dbReference type="InterPro" id="IPR000917">
    <property type="entry name" value="Sulfatase_N"/>
</dbReference>
<dbReference type="InterPro" id="IPR040423">
    <property type="entry name" value="PEA_transferase"/>
</dbReference>
<keyword evidence="10" id="KW-1185">Reference proteome</keyword>
<evidence type="ECO:0000256" key="6">
    <source>
        <dbReference type="ARBA" id="ARBA00023136"/>
    </source>
</evidence>
<name>A0ABP9EV55_9FLAO</name>
<feature type="domain" description="Sulfatase N-terminal" evidence="8">
    <location>
        <begin position="216"/>
        <end position="494"/>
    </location>
</feature>
<feature type="transmembrane region" description="Helical" evidence="7">
    <location>
        <begin position="32"/>
        <end position="53"/>
    </location>
</feature>
<keyword evidence="2" id="KW-1003">Cell membrane</keyword>
<proteinExistence type="predicted"/>
<feature type="transmembrane region" description="Helical" evidence="7">
    <location>
        <begin position="150"/>
        <end position="167"/>
    </location>
</feature>
<gene>
    <name evidence="9" type="ORF">GCM10023311_05980</name>
</gene>
<comment type="caution">
    <text evidence="9">The sequence shown here is derived from an EMBL/GenBank/DDBJ whole genome shotgun (WGS) entry which is preliminary data.</text>
</comment>
<dbReference type="InterPro" id="IPR017850">
    <property type="entry name" value="Alkaline_phosphatase_core_sf"/>
</dbReference>
<organism evidence="9 10">
    <name type="scientific">Flaviramulus aquimarinus</name>
    <dbReference type="NCBI Taxonomy" id="1170456"/>
    <lineage>
        <taxon>Bacteria</taxon>
        <taxon>Pseudomonadati</taxon>
        <taxon>Bacteroidota</taxon>
        <taxon>Flavobacteriia</taxon>
        <taxon>Flavobacteriales</taxon>
        <taxon>Flavobacteriaceae</taxon>
        <taxon>Flaviramulus</taxon>
    </lineage>
</organism>
<accession>A0ABP9EV55</accession>
<evidence type="ECO:0000313" key="10">
    <source>
        <dbReference type="Proteomes" id="UP001500433"/>
    </source>
</evidence>
<keyword evidence="4 7" id="KW-0812">Transmembrane</keyword>
<feature type="transmembrane region" description="Helical" evidence="7">
    <location>
        <begin position="5"/>
        <end position="26"/>
    </location>
</feature>
<dbReference type="Gene3D" id="3.40.720.10">
    <property type="entry name" value="Alkaline Phosphatase, subunit A"/>
    <property type="match status" value="1"/>
</dbReference>
<dbReference type="GO" id="GO:0016740">
    <property type="term" value="F:transferase activity"/>
    <property type="evidence" value="ECO:0007669"/>
    <property type="project" value="UniProtKB-KW"/>
</dbReference>
<feature type="transmembrane region" description="Helical" evidence="7">
    <location>
        <begin position="60"/>
        <end position="83"/>
    </location>
</feature>
<dbReference type="EMBL" id="BAABJH010000001">
    <property type="protein sequence ID" value="GAA4885979.1"/>
    <property type="molecule type" value="Genomic_DNA"/>
</dbReference>
<dbReference type="SUPFAM" id="SSF53649">
    <property type="entry name" value="Alkaline phosphatase-like"/>
    <property type="match status" value="1"/>
</dbReference>
<protein>
    <submittedName>
        <fullName evidence="9">Phosphoethanolamine transferase CptA</fullName>
    </submittedName>
</protein>
<sequence length="532" mass="62524">MKNKIYLLVFVYWSILEFLLEGSFHFFSLYRFLNIIENLFFTVLIAFIVSLINNNALKRVFYGLLVIFTCFMFWFETIMYLNFKIHFGPSSFFVFLNTNPDEITEFVKEYTNAHFVIATILFFIPLLKLKSITNSLVNFIPKYQFRRYNLFKLGTIVFLFLLGFKLTKLVDHNLPYLVSRSLILNYKDTQYIDDFNAEIDSNTNLSKNINSNLNNTFIVLIGESVTSAHMQLYGYYRETTPLLYKNKDSLSVYKNVISPSTSTFHSLSKALTLGNYENPKKVLALPITTFFNKSGFKTFWISNHSPAFNPSSALARVADQAQSKFFNSKEAVMNNLKHDGELLNKVDEALNDKAPHKIIFLHLIGAHFSYENRYPNAFNIFNDKPQTQFNDDTAFKKINSYDNAIRYSDFIVNDVLQKIKKKNTNSYLMYFSDHGEEVFQDENFYGHLEDRPTKNTFKIPLVMWYSNQFAYPKDYFYDENRKYMTDDLWHSIAHISGLKSTFIDSTRSVFSSYFVKRKRLILEGKNYETFFK</sequence>
<keyword evidence="5 7" id="KW-1133">Transmembrane helix</keyword>
<dbReference type="CDD" id="cd16017">
    <property type="entry name" value="LptA"/>
    <property type="match status" value="1"/>
</dbReference>
<evidence type="ECO:0000259" key="8">
    <source>
        <dbReference type="Pfam" id="PF00884"/>
    </source>
</evidence>
<reference evidence="10" key="1">
    <citation type="journal article" date="2019" name="Int. J. Syst. Evol. Microbiol.">
        <title>The Global Catalogue of Microorganisms (GCM) 10K type strain sequencing project: providing services to taxonomists for standard genome sequencing and annotation.</title>
        <authorList>
            <consortium name="The Broad Institute Genomics Platform"/>
            <consortium name="The Broad Institute Genome Sequencing Center for Infectious Disease"/>
            <person name="Wu L."/>
            <person name="Ma J."/>
        </authorList>
    </citation>
    <scope>NUCLEOTIDE SEQUENCE [LARGE SCALE GENOMIC DNA]</scope>
    <source>
        <strain evidence="10">JCM 18274</strain>
    </source>
</reference>
<keyword evidence="3 9" id="KW-0808">Transferase</keyword>
<feature type="transmembrane region" description="Helical" evidence="7">
    <location>
        <begin position="110"/>
        <end position="129"/>
    </location>
</feature>
<evidence type="ECO:0000256" key="3">
    <source>
        <dbReference type="ARBA" id="ARBA00022679"/>
    </source>
</evidence>
<evidence type="ECO:0000256" key="7">
    <source>
        <dbReference type="SAM" id="Phobius"/>
    </source>
</evidence>
<dbReference type="PANTHER" id="PTHR30443">
    <property type="entry name" value="INNER MEMBRANE PROTEIN"/>
    <property type="match status" value="1"/>
</dbReference>
<evidence type="ECO:0000256" key="1">
    <source>
        <dbReference type="ARBA" id="ARBA00004651"/>
    </source>
</evidence>
<evidence type="ECO:0000256" key="2">
    <source>
        <dbReference type="ARBA" id="ARBA00022475"/>
    </source>
</evidence>
<dbReference type="InterPro" id="IPR058130">
    <property type="entry name" value="PEA_transf_C"/>
</dbReference>
<dbReference type="Proteomes" id="UP001500433">
    <property type="component" value="Unassembled WGS sequence"/>
</dbReference>
<dbReference type="PANTHER" id="PTHR30443:SF2">
    <property type="entry name" value="PHOSPHOETHANOLAMINE TRANSFERASE EPTC"/>
    <property type="match status" value="1"/>
</dbReference>
<evidence type="ECO:0000313" key="9">
    <source>
        <dbReference type="EMBL" id="GAA4885979.1"/>
    </source>
</evidence>
<evidence type="ECO:0000256" key="5">
    <source>
        <dbReference type="ARBA" id="ARBA00022989"/>
    </source>
</evidence>
<dbReference type="Pfam" id="PF00884">
    <property type="entry name" value="Sulfatase"/>
    <property type="match status" value="1"/>
</dbReference>
<comment type="subcellular location">
    <subcellularLocation>
        <location evidence="1">Cell membrane</location>
        <topology evidence="1">Multi-pass membrane protein</topology>
    </subcellularLocation>
</comment>